<comment type="caution">
    <text evidence="1">The sequence shown here is derived from an EMBL/GenBank/DDBJ whole genome shotgun (WGS) entry which is preliminary data.</text>
</comment>
<dbReference type="InterPro" id="IPR016912">
    <property type="entry name" value="Phage_P2_GpU"/>
</dbReference>
<gene>
    <name evidence="1" type="ORF">EYY96_19100</name>
</gene>
<dbReference type="InterPro" id="IPR009734">
    <property type="entry name" value="Myoviridae_GpU"/>
</dbReference>
<accession>A0ABD7Q1W7</accession>
<proteinExistence type="predicted"/>
<reference evidence="1 2" key="1">
    <citation type="submission" date="2019-02" db="EMBL/GenBank/DDBJ databases">
        <title>Comparative genomic analysis of the Hafnia genus genomes.</title>
        <authorList>
            <person name="Zhiqiu Y."/>
            <person name="Chao Y."/>
            <person name="Yuhui D."/>
            <person name="Di H."/>
            <person name="Bin L."/>
        </authorList>
    </citation>
    <scope>NUCLEOTIDE SEQUENCE [LARGE SCALE GENOMIC DNA]</scope>
    <source>
        <strain evidence="1 2">PCM_1210</strain>
    </source>
</reference>
<dbReference type="RefSeq" id="WP_063587479.1">
    <property type="nucleotide sequence ID" value="NZ_CP015379.1"/>
</dbReference>
<name>A0ABD7Q1W7_HAFAL</name>
<protein>
    <submittedName>
        <fullName evidence="1">Phage tail protein</fullName>
    </submittedName>
</protein>
<dbReference type="EMBL" id="SITJ01000077">
    <property type="protein sequence ID" value="TBL65681.1"/>
    <property type="molecule type" value="Genomic_DNA"/>
</dbReference>
<dbReference type="Pfam" id="PF06995">
    <property type="entry name" value="Phage_P2_GpU"/>
    <property type="match status" value="1"/>
</dbReference>
<dbReference type="PIRSF" id="PIRSF029208">
    <property type="entry name" value="Phage_tail_GPU"/>
    <property type="match status" value="1"/>
</dbReference>
<evidence type="ECO:0000313" key="1">
    <source>
        <dbReference type="EMBL" id="TBL65681.1"/>
    </source>
</evidence>
<dbReference type="AlphaFoldDB" id="A0ABD7Q1W7"/>
<evidence type="ECO:0000313" key="2">
    <source>
        <dbReference type="Proteomes" id="UP000291600"/>
    </source>
</evidence>
<dbReference type="Proteomes" id="UP000291600">
    <property type="component" value="Unassembled WGS sequence"/>
</dbReference>
<organism evidence="1 2">
    <name type="scientific">Hafnia alvei</name>
    <dbReference type="NCBI Taxonomy" id="569"/>
    <lineage>
        <taxon>Bacteria</taxon>
        <taxon>Pseudomonadati</taxon>
        <taxon>Pseudomonadota</taxon>
        <taxon>Gammaproteobacteria</taxon>
        <taxon>Enterobacterales</taxon>
        <taxon>Hafniaceae</taxon>
        <taxon>Hafnia</taxon>
    </lineage>
</organism>
<sequence length="154" mass="17038">MMLTLGLFVFMLQTVPYQELQLQKAWRHATNSRVGLRPSSQFLGPDTDTVTLTGQLFPALTGGRLSMLTLEMMAETGKAWSLLDGAGTIYGMFVIESINQTKKVFFRDGSARQIEFTITLKRVDESLAEMFGDLGDQLNQMKDSATDALSGMLS</sequence>